<accession>A0A126QS11</accession>
<dbReference type="KEGG" id="dej:AWY79_16015"/>
<dbReference type="Proteomes" id="UP000055611">
    <property type="component" value="Chromosome"/>
</dbReference>
<dbReference type="SUPFAM" id="SSF56281">
    <property type="entry name" value="Metallo-hydrolase/oxidoreductase"/>
    <property type="match status" value="1"/>
</dbReference>
<dbReference type="EMBL" id="SOBK01000002">
    <property type="protein sequence ID" value="TDT90804.1"/>
    <property type="molecule type" value="Genomic_DNA"/>
</dbReference>
<organism evidence="3 5">
    <name type="scientific">Pseudodesulfovibrio indicus</name>
    <dbReference type="NCBI Taxonomy" id="1716143"/>
    <lineage>
        <taxon>Bacteria</taxon>
        <taxon>Pseudomonadati</taxon>
        <taxon>Thermodesulfobacteriota</taxon>
        <taxon>Desulfovibrionia</taxon>
        <taxon>Desulfovibrionales</taxon>
        <taxon>Desulfovibrionaceae</taxon>
    </lineage>
</organism>
<feature type="domain" description="Metallo-beta-lactamase" evidence="1">
    <location>
        <begin position="9"/>
        <end position="179"/>
    </location>
</feature>
<reference evidence="3 5" key="2">
    <citation type="submission" date="2019-03" db="EMBL/GenBank/DDBJ databases">
        <title>Genomic Encyclopedia of Type Strains, Phase IV (KMG-IV): sequencing the most valuable type-strain genomes for metagenomic binning, comparative biology and taxonomic classification.</title>
        <authorList>
            <person name="Goeker M."/>
        </authorList>
    </citation>
    <scope>NUCLEOTIDE SEQUENCE [LARGE SCALE GENOMIC DNA]</scope>
    <source>
        <strain evidence="3 5">DSM 101483</strain>
    </source>
</reference>
<dbReference type="SMART" id="SM00849">
    <property type="entry name" value="Lactamase_B"/>
    <property type="match status" value="1"/>
</dbReference>
<dbReference type="Gene3D" id="3.60.15.10">
    <property type="entry name" value="Ribonuclease Z/Hydroxyacylglutathione hydrolase-like"/>
    <property type="match status" value="1"/>
</dbReference>
<dbReference type="InterPro" id="IPR001279">
    <property type="entry name" value="Metallo-B-lactamas"/>
</dbReference>
<dbReference type="RefSeq" id="WP_066806116.1">
    <property type="nucleotide sequence ID" value="NZ_CP014206.1"/>
</dbReference>
<sequence length="238" mass="26572">MQCTVTYVHHNCFLLKTSSRTWLFDYPEDKFLPPGAAALVRRAVAGDDLAVFVSHGHEDHLNGNLASVIGTAAEACLVLSDDIPELRPEAVPGGYETLVVEPDERYEFRSMRIETLMSNDLGVAFLVQDGEFRFYFGGDLACWIWEGASPREAEFTRRFFTEAMERVRDFGPQVAFCNVDRRLANLAGGVDACRIIAPPLFVPMHSFGVGSWPESLSAECGSDLFLYRESGDALEYHF</sequence>
<protein>
    <submittedName>
        <fullName evidence="3">L-ascorbate metabolism protein UlaG (Beta-lactamase superfamily)</fullName>
    </submittedName>
</protein>
<dbReference type="EMBL" id="CP014206">
    <property type="protein sequence ID" value="AMK12496.1"/>
    <property type="molecule type" value="Genomic_DNA"/>
</dbReference>
<evidence type="ECO:0000313" key="2">
    <source>
        <dbReference type="EMBL" id="AMK12496.1"/>
    </source>
</evidence>
<dbReference type="OrthoDB" id="36975at2"/>
<dbReference type="Pfam" id="PF13483">
    <property type="entry name" value="Lactamase_B_3"/>
    <property type="match status" value="1"/>
</dbReference>
<evidence type="ECO:0000313" key="3">
    <source>
        <dbReference type="EMBL" id="TDT90804.1"/>
    </source>
</evidence>
<reference evidence="2 4" key="1">
    <citation type="journal article" date="2016" name="Front. Microbiol.">
        <title>Genome Sequence of the Piezophilic, Mesophilic Sulfate-Reducing Bacterium Desulfovibrio indicus J2T.</title>
        <authorList>
            <person name="Cao J."/>
            <person name="Maignien L."/>
            <person name="Shao Z."/>
            <person name="Alain K."/>
            <person name="Jebbar M."/>
        </authorList>
    </citation>
    <scope>NUCLEOTIDE SEQUENCE [LARGE SCALE GENOMIC DNA]</scope>
    <source>
        <strain evidence="2 4">J2</strain>
    </source>
</reference>
<dbReference type="AlphaFoldDB" id="A0A126QS11"/>
<dbReference type="Proteomes" id="UP000295506">
    <property type="component" value="Unassembled WGS sequence"/>
</dbReference>
<dbReference type="InterPro" id="IPR036866">
    <property type="entry name" value="RibonucZ/Hydroxyglut_hydro"/>
</dbReference>
<evidence type="ECO:0000259" key="1">
    <source>
        <dbReference type="SMART" id="SM00849"/>
    </source>
</evidence>
<keyword evidence="4" id="KW-1185">Reference proteome</keyword>
<evidence type="ECO:0000313" key="5">
    <source>
        <dbReference type="Proteomes" id="UP000295506"/>
    </source>
</evidence>
<evidence type="ECO:0000313" key="4">
    <source>
        <dbReference type="Proteomes" id="UP000055611"/>
    </source>
</evidence>
<proteinExistence type="predicted"/>
<gene>
    <name evidence="2" type="ORF">AWY79_16015</name>
    <name evidence="3" type="ORF">EDC59_102236</name>
</gene>
<name>A0A126QS11_9BACT</name>